<comment type="caution">
    <text evidence="1">The sequence shown here is derived from an EMBL/GenBank/DDBJ whole genome shotgun (WGS) entry which is preliminary data.</text>
</comment>
<gene>
    <name evidence="1" type="ORF">LEA_19135</name>
</gene>
<dbReference type="Gene3D" id="2.130.10.10">
    <property type="entry name" value="YVTN repeat-like/Quinoprotein amine dehydrogenase"/>
    <property type="match status" value="1"/>
</dbReference>
<name>K1RGZ7_9ZZZZ</name>
<accession>K1RGZ7</accession>
<dbReference type="AlphaFoldDB" id="K1RGZ7"/>
<proteinExistence type="predicted"/>
<protein>
    <submittedName>
        <fullName evidence="1">Two-component system sensor histidine kinase/response regulator</fullName>
    </submittedName>
</protein>
<reference evidence="1" key="1">
    <citation type="journal article" date="2013" name="Environ. Microbiol.">
        <title>Microbiota from the distal guts of lean and obese adolescents exhibit partial functional redundancy besides clear differences in community structure.</title>
        <authorList>
            <person name="Ferrer M."/>
            <person name="Ruiz A."/>
            <person name="Lanza F."/>
            <person name="Haange S.B."/>
            <person name="Oberbach A."/>
            <person name="Till H."/>
            <person name="Bargiela R."/>
            <person name="Campoy C."/>
            <person name="Segura M.T."/>
            <person name="Richter M."/>
            <person name="von Bergen M."/>
            <person name="Seifert J."/>
            <person name="Suarez A."/>
        </authorList>
    </citation>
    <scope>NUCLEOTIDE SEQUENCE</scope>
</reference>
<keyword evidence="1" id="KW-0808">Transferase</keyword>
<dbReference type="EMBL" id="AJWY01013151">
    <property type="protein sequence ID" value="EKC47917.1"/>
    <property type="molecule type" value="Genomic_DNA"/>
</dbReference>
<evidence type="ECO:0000313" key="1">
    <source>
        <dbReference type="EMBL" id="EKC47917.1"/>
    </source>
</evidence>
<dbReference type="InterPro" id="IPR015943">
    <property type="entry name" value="WD40/YVTN_repeat-like_dom_sf"/>
</dbReference>
<sequence length="50" mass="5968">MKGRMWFGTIDGVHSFDGNGIRVWRDERVPSLGSSIYTIREDDRQRLWNR</sequence>
<organism evidence="1">
    <name type="scientific">human gut metagenome</name>
    <dbReference type="NCBI Taxonomy" id="408170"/>
    <lineage>
        <taxon>unclassified sequences</taxon>
        <taxon>metagenomes</taxon>
        <taxon>organismal metagenomes</taxon>
    </lineage>
</organism>
<keyword evidence="1" id="KW-0418">Kinase</keyword>
<dbReference type="GO" id="GO:0016301">
    <property type="term" value="F:kinase activity"/>
    <property type="evidence" value="ECO:0007669"/>
    <property type="project" value="UniProtKB-KW"/>
</dbReference>